<sequence>MELGKTYAGLMPGSEDAGTERALYLAGLVRAHLRKQGDGREVRPLLPGMEPARSQAAQRMRMMAGAPQAPATGGGAHVRRMRELLLANRHGPQ</sequence>
<dbReference type="EMBL" id="FZOR01000106">
    <property type="protein sequence ID" value="SNT63417.1"/>
    <property type="molecule type" value="Genomic_DNA"/>
</dbReference>
<organism evidence="1 2">
    <name type="scientific">Actinomadura meyerae</name>
    <dbReference type="NCBI Taxonomy" id="240840"/>
    <lineage>
        <taxon>Bacteria</taxon>
        <taxon>Bacillati</taxon>
        <taxon>Actinomycetota</taxon>
        <taxon>Actinomycetes</taxon>
        <taxon>Streptosporangiales</taxon>
        <taxon>Thermomonosporaceae</taxon>
        <taxon>Actinomadura</taxon>
    </lineage>
</organism>
<dbReference type="AlphaFoldDB" id="A0A239P8R7"/>
<reference evidence="1 2" key="1">
    <citation type="submission" date="2017-06" db="EMBL/GenBank/DDBJ databases">
        <authorList>
            <person name="Kim H.J."/>
            <person name="Triplett B.A."/>
        </authorList>
    </citation>
    <scope>NUCLEOTIDE SEQUENCE [LARGE SCALE GENOMIC DNA]</scope>
    <source>
        <strain evidence="1 2">DSM 44715</strain>
    </source>
</reference>
<evidence type="ECO:0000313" key="1">
    <source>
        <dbReference type="EMBL" id="SNT63417.1"/>
    </source>
</evidence>
<dbReference type="RefSeq" id="WP_089331230.1">
    <property type="nucleotide sequence ID" value="NZ_FZOR01000106.1"/>
</dbReference>
<protein>
    <submittedName>
        <fullName evidence="1">Uncharacterized protein</fullName>
    </submittedName>
</protein>
<proteinExistence type="predicted"/>
<evidence type="ECO:0000313" key="2">
    <source>
        <dbReference type="Proteomes" id="UP000198318"/>
    </source>
</evidence>
<gene>
    <name evidence="1" type="ORF">SAMN05443665_11065</name>
</gene>
<dbReference type="Proteomes" id="UP000198318">
    <property type="component" value="Unassembled WGS sequence"/>
</dbReference>
<name>A0A239P8R7_9ACTN</name>
<keyword evidence="2" id="KW-1185">Reference proteome</keyword>
<accession>A0A239P8R7</accession>